<dbReference type="Proteomes" id="UP000612585">
    <property type="component" value="Unassembled WGS sequence"/>
</dbReference>
<evidence type="ECO:0000313" key="1">
    <source>
        <dbReference type="EMBL" id="GIJ63862.1"/>
    </source>
</evidence>
<organism evidence="1 2">
    <name type="scientific">Virgisporangium aurantiacum</name>
    <dbReference type="NCBI Taxonomy" id="175570"/>
    <lineage>
        <taxon>Bacteria</taxon>
        <taxon>Bacillati</taxon>
        <taxon>Actinomycetota</taxon>
        <taxon>Actinomycetes</taxon>
        <taxon>Micromonosporales</taxon>
        <taxon>Micromonosporaceae</taxon>
        <taxon>Virgisporangium</taxon>
    </lineage>
</organism>
<name>A0A8J3ZJ28_9ACTN</name>
<keyword evidence="2" id="KW-1185">Reference proteome</keyword>
<evidence type="ECO:0000313" key="2">
    <source>
        <dbReference type="Proteomes" id="UP000612585"/>
    </source>
</evidence>
<accession>A0A8J3ZJ28</accession>
<proteinExistence type="predicted"/>
<reference evidence="1" key="1">
    <citation type="submission" date="2021-01" db="EMBL/GenBank/DDBJ databases">
        <title>Whole genome shotgun sequence of Virgisporangium aurantiacum NBRC 16421.</title>
        <authorList>
            <person name="Komaki H."/>
            <person name="Tamura T."/>
        </authorList>
    </citation>
    <scope>NUCLEOTIDE SEQUENCE</scope>
    <source>
        <strain evidence="1">NBRC 16421</strain>
    </source>
</reference>
<dbReference type="EMBL" id="BOPG01000103">
    <property type="protein sequence ID" value="GIJ63862.1"/>
    <property type="molecule type" value="Genomic_DNA"/>
</dbReference>
<sequence length="104" mass="11645">MRRPALAYRCHPLVRWADAEDLPRWRWSNTRASDRTIHAALRAGDLSTIALETDSVDQALVAPEAPRSAHAVGFRAGVRAIGERATSTLKTWRLLTKLRCCPQL</sequence>
<protein>
    <submittedName>
        <fullName evidence="1">Uncharacterized protein</fullName>
    </submittedName>
</protein>
<gene>
    <name evidence="1" type="ORF">Vau01_113780</name>
</gene>
<comment type="caution">
    <text evidence="1">The sequence shown here is derived from an EMBL/GenBank/DDBJ whole genome shotgun (WGS) entry which is preliminary data.</text>
</comment>
<dbReference type="AlphaFoldDB" id="A0A8J3ZJ28"/>